<dbReference type="PIRSF" id="PIRSF000477">
    <property type="entry name" value="PurNPase"/>
    <property type="match status" value="1"/>
</dbReference>
<evidence type="ECO:0000256" key="5">
    <source>
        <dbReference type="ARBA" id="ARBA00022679"/>
    </source>
</evidence>
<feature type="binding site" evidence="8">
    <location>
        <position position="187"/>
    </location>
    <ligand>
        <name>a purine D-ribonucleoside</name>
        <dbReference type="ChEBI" id="CHEBI:142355"/>
    </ligand>
</feature>
<feature type="binding site" evidence="8">
    <location>
        <position position="110"/>
    </location>
    <ligand>
        <name>phosphate</name>
        <dbReference type="ChEBI" id="CHEBI:43474"/>
    </ligand>
</feature>
<dbReference type="RefSeq" id="WP_001067393.1">
    <property type="nucleotide sequence ID" value="NZ_NFCF01000119.1"/>
</dbReference>
<feature type="binding site" evidence="8">
    <location>
        <begin position="78"/>
        <end position="80"/>
    </location>
    <ligand>
        <name>phosphate</name>
        <dbReference type="ChEBI" id="CHEBI:43474"/>
    </ligand>
</feature>
<keyword evidence="4 7" id="KW-0328">Glycosyltransferase</keyword>
<dbReference type="UniPathway" id="UPA00606"/>
<accession>A0A242VY11</accession>
<dbReference type="GO" id="GO:0005737">
    <property type="term" value="C:cytoplasm"/>
    <property type="evidence" value="ECO:0007669"/>
    <property type="project" value="TreeGrafter"/>
</dbReference>
<dbReference type="SUPFAM" id="SSF53167">
    <property type="entry name" value="Purine and uridine phosphorylases"/>
    <property type="match status" value="1"/>
</dbReference>
<comment type="catalytic activity">
    <reaction evidence="6 7">
        <text>a purine 2'-deoxy-D-ribonucleoside + phosphate = a purine nucleobase + 2-deoxy-alpha-D-ribose 1-phosphate</text>
        <dbReference type="Rhea" id="RHEA:36431"/>
        <dbReference type="ChEBI" id="CHEBI:26386"/>
        <dbReference type="ChEBI" id="CHEBI:43474"/>
        <dbReference type="ChEBI" id="CHEBI:57259"/>
        <dbReference type="ChEBI" id="CHEBI:142361"/>
        <dbReference type="EC" id="2.4.2.1"/>
    </reaction>
</comment>
<dbReference type="Gene3D" id="3.40.50.1580">
    <property type="entry name" value="Nucleoside phosphorylase domain"/>
    <property type="match status" value="1"/>
</dbReference>
<feature type="binding site" evidence="8">
    <location>
        <position position="58"/>
    </location>
    <ligand>
        <name>phosphate</name>
        <dbReference type="ChEBI" id="CHEBI:43474"/>
    </ligand>
</feature>
<evidence type="ECO:0000256" key="3">
    <source>
        <dbReference type="ARBA" id="ARBA00006751"/>
    </source>
</evidence>
<evidence type="ECO:0000256" key="1">
    <source>
        <dbReference type="ARBA" id="ARBA00002678"/>
    </source>
</evidence>
<evidence type="ECO:0000313" key="10">
    <source>
        <dbReference type="EMBL" id="OTW43679.1"/>
    </source>
</evidence>
<reference evidence="10 11" key="1">
    <citation type="submission" date="2016-10" db="EMBL/GenBank/DDBJ databases">
        <title>Comparative genomics of Bacillus thuringiensis reveals a path to pathogens against multiple invertebrate hosts.</title>
        <authorList>
            <person name="Zheng J."/>
            <person name="Gao Q."/>
            <person name="Liu H."/>
            <person name="Peng D."/>
            <person name="Ruan L."/>
            <person name="Sun M."/>
        </authorList>
    </citation>
    <scope>NUCLEOTIDE SEQUENCE [LARGE SCALE GENOMIC DNA]</scope>
    <source>
        <strain evidence="10">BGSC 4AC1</strain>
    </source>
</reference>
<dbReference type="InterPro" id="IPR035994">
    <property type="entry name" value="Nucleoside_phosphorylase_sf"/>
</dbReference>
<comment type="caution">
    <text evidence="10">The sequence shown here is derived from an EMBL/GenBank/DDBJ whole genome shotgun (WGS) entry which is preliminary data.</text>
</comment>
<protein>
    <recommendedName>
        <fullName evidence="7">Purine nucleoside phosphorylase</fullName>
        <ecNumber evidence="7">2.4.2.1</ecNumber>
    </recommendedName>
    <alternativeName>
        <fullName evidence="7">Inosine-guanosine phosphorylase</fullName>
    </alternativeName>
</protein>
<dbReference type="InterPro" id="IPR018099">
    <property type="entry name" value="Purine_phosphorylase-2_CS"/>
</dbReference>
<evidence type="ECO:0000259" key="9">
    <source>
        <dbReference type="Pfam" id="PF01048"/>
    </source>
</evidence>
<dbReference type="CDD" id="cd09009">
    <property type="entry name" value="PNP-EcPNPII_like"/>
    <property type="match status" value="1"/>
</dbReference>
<dbReference type="PANTHER" id="PTHR11904">
    <property type="entry name" value="METHYLTHIOADENOSINE/PURINE NUCLEOSIDE PHOSPHORYLASE"/>
    <property type="match status" value="1"/>
</dbReference>
<feature type="binding site" evidence="8">
    <location>
        <position position="206"/>
    </location>
    <ligand>
        <name>phosphate</name>
        <dbReference type="ChEBI" id="CHEBI:43474"/>
    </ligand>
</feature>
<gene>
    <name evidence="10" type="ORF">BK699_35555</name>
</gene>
<evidence type="ECO:0000313" key="11">
    <source>
        <dbReference type="Proteomes" id="UP000195152"/>
    </source>
</evidence>
<evidence type="ECO:0000256" key="4">
    <source>
        <dbReference type="ARBA" id="ARBA00022676"/>
    </source>
</evidence>
<evidence type="ECO:0000256" key="8">
    <source>
        <dbReference type="PIRSR" id="PIRSR000477-2"/>
    </source>
</evidence>
<dbReference type="GO" id="GO:0004731">
    <property type="term" value="F:purine-nucleoside phosphorylase activity"/>
    <property type="evidence" value="ECO:0007669"/>
    <property type="project" value="UniProtKB-EC"/>
</dbReference>
<dbReference type="NCBIfam" id="TIGR01697">
    <property type="entry name" value="PNPH-PUNA-XAPA"/>
    <property type="match status" value="1"/>
</dbReference>
<organism evidence="10 11">
    <name type="scientific">Bacillus thuringiensis serovar mexicanensis</name>
    <dbReference type="NCBI Taxonomy" id="180868"/>
    <lineage>
        <taxon>Bacteria</taxon>
        <taxon>Bacillati</taxon>
        <taxon>Bacillota</taxon>
        <taxon>Bacilli</taxon>
        <taxon>Bacillales</taxon>
        <taxon>Bacillaceae</taxon>
        <taxon>Bacillus</taxon>
        <taxon>Bacillus cereus group</taxon>
    </lineage>
</organism>
<dbReference type="GO" id="GO:0009116">
    <property type="term" value="P:nucleoside metabolic process"/>
    <property type="evidence" value="ECO:0007669"/>
    <property type="project" value="InterPro"/>
</dbReference>
<evidence type="ECO:0000256" key="7">
    <source>
        <dbReference type="PIRNR" id="PIRNR000477"/>
    </source>
</evidence>
<dbReference type="Pfam" id="PF01048">
    <property type="entry name" value="PNP_UDP_1"/>
    <property type="match status" value="1"/>
</dbReference>
<dbReference type="InterPro" id="IPR011268">
    <property type="entry name" value="Purine_phosphorylase"/>
</dbReference>
<comment type="function">
    <text evidence="1">The purine nucleoside phosphorylases catalyze the phosphorolytic breakdown of the N-glycosidic bond in the beta-(deoxy)ribonucleoside molecules, with the formation of the corresponding free purine bases and pentose-1-phosphate. Cleaves guanosine, inosine, 2'-deoxyguanosine and 2'-deoxyinosine.</text>
</comment>
<dbReference type="EMBL" id="NFCF01000119">
    <property type="protein sequence ID" value="OTW43679.1"/>
    <property type="molecule type" value="Genomic_DNA"/>
</dbReference>
<dbReference type="PROSITE" id="PS01240">
    <property type="entry name" value="PNP_MTAP_2"/>
    <property type="match status" value="1"/>
</dbReference>
<comment type="similarity">
    <text evidence="3 7">Belongs to the PNP/MTAP phosphorylase family.</text>
</comment>
<evidence type="ECO:0000256" key="2">
    <source>
        <dbReference type="ARBA" id="ARBA00005058"/>
    </source>
</evidence>
<name>A0A242VY11_BACTU</name>
<feature type="binding site" evidence="8">
    <location>
        <position position="27"/>
    </location>
    <ligand>
        <name>phosphate</name>
        <dbReference type="ChEBI" id="CHEBI:43474"/>
    </ligand>
</feature>
<feature type="binding site" evidence="8">
    <location>
        <position position="229"/>
    </location>
    <ligand>
        <name>a purine D-ribonucleoside</name>
        <dbReference type="ChEBI" id="CHEBI:142355"/>
    </ligand>
</feature>
<keyword evidence="5 7" id="KW-0808">Transferase</keyword>
<dbReference type="EC" id="2.4.2.1" evidence="7"/>
<dbReference type="InterPro" id="IPR000845">
    <property type="entry name" value="Nucleoside_phosphorylase_d"/>
</dbReference>
<comment type="pathway">
    <text evidence="2 7">Purine metabolism; purine nucleoside salvage.</text>
</comment>
<evidence type="ECO:0000256" key="6">
    <source>
        <dbReference type="ARBA" id="ARBA00048556"/>
    </source>
</evidence>
<dbReference type="PANTHER" id="PTHR11904:SF9">
    <property type="entry name" value="PURINE NUCLEOSIDE PHOSPHORYLASE-RELATED"/>
    <property type="match status" value="1"/>
</dbReference>
<dbReference type="Proteomes" id="UP000195152">
    <property type="component" value="Unassembled WGS sequence"/>
</dbReference>
<sequence>MNNYQKSYEYLKERIISKTKTAIVIGSGLSGIIEKVEDKNIIPYGEIPEFLHSTAPTHRGELISGYLYGKPVVCLNGRFHYYEGYQMQQVAEYIKVLKLLGIEHIILTNASGSMYQEIVPGDLVVVEDHINFSGLNPLRGKNDESFGPRFVDMSNAYSKRLIEKVFENSSNGLKKGTYVYGTGPSFETAAEIRAFKTLGGTIVGMSTVPEVIMCAYCGIEVLTISCVSNYAPGIPGSNVSDEELVRVTGLAQDKFSKVLEELFNKI</sequence>
<dbReference type="AlphaFoldDB" id="A0A242VY11"/>
<dbReference type="NCBIfam" id="NF006054">
    <property type="entry name" value="PRK08202.1"/>
    <property type="match status" value="1"/>
</dbReference>
<feature type="domain" description="Nucleoside phosphorylase" evidence="9">
    <location>
        <begin position="22"/>
        <end position="263"/>
    </location>
</feature>
<proteinExistence type="inferred from homology"/>